<evidence type="ECO:0000313" key="1">
    <source>
        <dbReference type="EMBL" id="MBB5190813.1"/>
    </source>
</evidence>
<sequence length="118" mass="14007">MSCFYPVGAWRWRLRALRRQMRWSNPQSDFPWPGHCGGAGHFFAWYKERFDLAADWFLFLRATVVQSAVEAATLMVTLQLVEINMFSFEIVSALHKFIRICVYLFSKRRHSFKEVIII</sequence>
<dbReference type="AlphaFoldDB" id="A0A840REN7"/>
<organism evidence="1 2">
    <name type="scientific">Silvimonas terrae</name>
    <dbReference type="NCBI Taxonomy" id="300266"/>
    <lineage>
        <taxon>Bacteria</taxon>
        <taxon>Pseudomonadati</taxon>
        <taxon>Pseudomonadota</taxon>
        <taxon>Betaproteobacteria</taxon>
        <taxon>Neisseriales</taxon>
        <taxon>Chitinibacteraceae</taxon>
        <taxon>Silvimonas</taxon>
    </lineage>
</organism>
<comment type="caution">
    <text evidence="1">The sequence shown here is derived from an EMBL/GenBank/DDBJ whole genome shotgun (WGS) entry which is preliminary data.</text>
</comment>
<dbReference type="Proteomes" id="UP000543030">
    <property type="component" value="Unassembled WGS sequence"/>
</dbReference>
<dbReference type="EMBL" id="JACHHN010000003">
    <property type="protein sequence ID" value="MBB5190813.1"/>
    <property type="molecule type" value="Genomic_DNA"/>
</dbReference>
<keyword evidence="2" id="KW-1185">Reference proteome</keyword>
<evidence type="ECO:0000313" key="2">
    <source>
        <dbReference type="Proteomes" id="UP000543030"/>
    </source>
</evidence>
<protein>
    <submittedName>
        <fullName evidence="1">Uncharacterized protein</fullName>
    </submittedName>
</protein>
<accession>A0A840REN7</accession>
<proteinExistence type="predicted"/>
<gene>
    <name evidence="1" type="ORF">HNQ50_001536</name>
</gene>
<reference evidence="1 2" key="1">
    <citation type="submission" date="2020-08" db="EMBL/GenBank/DDBJ databases">
        <title>Genomic Encyclopedia of Type Strains, Phase IV (KMG-IV): sequencing the most valuable type-strain genomes for metagenomic binning, comparative biology and taxonomic classification.</title>
        <authorList>
            <person name="Goeker M."/>
        </authorList>
    </citation>
    <scope>NUCLEOTIDE SEQUENCE [LARGE SCALE GENOMIC DNA]</scope>
    <source>
        <strain evidence="1 2">DSM 18233</strain>
    </source>
</reference>
<name>A0A840REN7_9NEIS</name>